<dbReference type="FunFam" id="1.20.1720.10:FF:000012">
    <property type="entry name" value="MFS toxin efflux pump (AflT)"/>
    <property type="match status" value="1"/>
</dbReference>
<evidence type="ECO:0000313" key="8">
    <source>
        <dbReference type="EMBL" id="KAJ5732008.1"/>
    </source>
</evidence>
<dbReference type="EMBL" id="JAQJAN010000004">
    <property type="protein sequence ID" value="KAJ5732008.1"/>
    <property type="molecule type" value="Genomic_DNA"/>
</dbReference>
<dbReference type="PANTHER" id="PTHR23501:SF201">
    <property type="entry name" value="MFS AFLATOXIN EFFLUX PUMP"/>
    <property type="match status" value="1"/>
</dbReference>
<name>A0AAD6HQQ2_9EURO</name>
<reference evidence="8" key="2">
    <citation type="submission" date="2023-01" db="EMBL/GenBank/DDBJ databases">
        <authorList>
            <person name="Petersen C."/>
        </authorList>
    </citation>
    <scope>NUCLEOTIDE SEQUENCE</scope>
    <source>
        <strain evidence="8">IBT 17514</strain>
    </source>
</reference>
<proteinExistence type="predicted"/>
<dbReference type="Gene3D" id="1.20.1250.20">
    <property type="entry name" value="MFS general substrate transporter like domains"/>
    <property type="match status" value="2"/>
</dbReference>
<feature type="transmembrane region" description="Helical" evidence="6">
    <location>
        <begin position="258"/>
        <end position="275"/>
    </location>
</feature>
<reference evidence="8" key="1">
    <citation type="journal article" date="2023" name="IMA Fungus">
        <title>Comparative genomic study of the Penicillium genus elucidates a diverse pangenome and 15 lateral gene transfer events.</title>
        <authorList>
            <person name="Petersen C."/>
            <person name="Sorensen T."/>
            <person name="Nielsen M.R."/>
            <person name="Sondergaard T.E."/>
            <person name="Sorensen J.L."/>
            <person name="Fitzpatrick D.A."/>
            <person name="Frisvad J.C."/>
            <person name="Nielsen K.L."/>
        </authorList>
    </citation>
    <scope>NUCLEOTIDE SEQUENCE</scope>
    <source>
        <strain evidence="8">IBT 17514</strain>
    </source>
</reference>
<feature type="transmembrane region" description="Helical" evidence="6">
    <location>
        <begin position="523"/>
        <end position="544"/>
    </location>
</feature>
<sequence length="568" mass="61683">MDTTLKHQDEKTSSTPPQLEVEDHDVLEKSLNDSSSQQDATNALEHTLTTESLKYPPMSKIIPIILAVYISMFLISLDRLIVGTAIPKITDEFHSVNDIGWYGSAYMLTSSASQLVYGRIYTFYPAKWVFILSILVFEIGSAVCGAAPSSIALILGRAVAGLGTGGISAGAMVIIVLICPLRQRPMFQGFAGAIFGISSVLGPILGGVFTTQISWRWCFYINLPFGGAAVIAIFFLLDVPPPRNGNWNLKQKVSQLDPVGNLFLVPSVVCLLLALEWGGSIYAWANWRIIFLFILFGVLAGVFVFTQIRRGDRALVPPRIFTQRSVLAGVFWTTSLGAGMVVMLYYLPIWFQAVQNVDAEESGIRNLPLVLSMVVGVIFSGVAVSKWGYYNPFMFVGVILLSIGAGLLHTFNPDIGRSKWIGYQVMFGLGLGLGFQQANVAVQTCLATVDVPVGASLLMFAQQLSGAVFLSVAETLFQNFLVDNLKKVSGVDAAKVVAAGATAFRNIVPQSEMKEVVSAYSDAITRTFILGIVMACVAIFPALAMEWRSVKNDPNKVKKQENQGESQA</sequence>
<evidence type="ECO:0000256" key="5">
    <source>
        <dbReference type="SAM" id="MobiDB-lite"/>
    </source>
</evidence>
<feature type="transmembrane region" description="Helical" evidence="6">
    <location>
        <begin position="154"/>
        <end position="178"/>
    </location>
</feature>
<keyword evidence="2 6" id="KW-0812">Transmembrane</keyword>
<keyword evidence="9" id="KW-1185">Reference proteome</keyword>
<dbReference type="GO" id="GO:0022857">
    <property type="term" value="F:transmembrane transporter activity"/>
    <property type="evidence" value="ECO:0007669"/>
    <property type="project" value="InterPro"/>
</dbReference>
<evidence type="ECO:0000259" key="7">
    <source>
        <dbReference type="PROSITE" id="PS50850"/>
    </source>
</evidence>
<evidence type="ECO:0000256" key="1">
    <source>
        <dbReference type="ARBA" id="ARBA00004141"/>
    </source>
</evidence>
<dbReference type="InterPro" id="IPR036259">
    <property type="entry name" value="MFS_trans_sf"/>
</dbReference>
<feature type="transmembrane region" description="Helical" evidence="6">
    <location>
        <begin position="281"/>
        <end position="305"/>
    </location>
</feature>
<gene>
    <name evidence="8" type="ORF">N7493_003489</name>
</gene>
<keyword evidence="3 6" id="KW-1133">Transmembrane helix</keyword>
<evidence type="ECO:0000313" key="9">
    <source>
        <dbReference type="Proteomes" id="UP001215712"/>
    </source>
</evidence>
<evidence type="ECO:0000256" key="6">
    <source>
        <dbReference type="SAM" id="Phobius"/>
    </source>
</evidence>
<feature type="transmembrane region" description="Helical" evidence="6">
    <location>
        <begin position="219"/>
        <end position="237"/>
    </location>
</feature>
<dbReference type="AlphaFoldDB" id="A0AAD6HQQ2"/>
<dbReference type="Proteomes" id="UP001215712">
    <property type="component" value="Unassembled WGS sequence"/>
</dbReference>
<feature type="transmembrane region" description="Helical" evidence="6">
    <location>
        <begin position="129"/>
        <end position="148"/>
    </location>
</feature>
<feature type="compositionally biased region" description="Basic and acidic residues" evidence="5">
    <location>
        <begin position="1"/>
        <end position="12"/>
    </location>
</feature>
<dbReference type="InterPro" id="IPR011701">
    <property type="entry name" value="MFS"/>
</dbReference>
<keyword evidence="4 6" id="KW-0472">Membrane</keyword>
<feature type="region of interest" description="Disordered" evidence="5">
    <location>
        <begin position="1"/>
        <end position="23"/>
    </location>
</feature>
<evidence type="ECO:0000256" key="2">
    <source>
        <dbReference type="ARBA" id="ARBA00022692"/>
    </source>
</evidence>
<evidence type="ECO:0000256" key="4">
    <source>
        <dbReference type="ARBA" id="ARBA00023136"/>
    </source>
</evidence>
<comment type="caution">
    <text evidence="8">The sequence shown here is derived from an EMBL/GenBank/DDBJ whole genome shotgun (WGS) entry which is preliminary data.</text>
</comment>
<feature type="transmembrane region" description="Helical" evidence="6">
    <location>
        <begin position="326"/>
        <end position="347"/>
    </location>
</feature>
<dbReference type="SUPFAM" id="SSF103473">
    <property type="entry name" value="MFS general substrate transporter"/>
    <property type="match status" value="2"/>
</dbReference>
<organism evidence="8 9">
    <name type="scientific">Penicillium malachiteum</name>
    <dbReference type="NCBI Taxonomy" id="1324776"/>
    <lineage>
        <taxon>Eukaryota</taxon>
        <taxon>Fungi</taxon>
        <taxon>Dikarya</taxon>
        <taxon>Ascomycota</taxon>
        <taxon>Pezizomycotina</taxon>
        <taxon>Eurotiomycetes</taxon>
        <taxon>Eurotiomycetidae</taxon>
        <taxon>Eurotiales</taxon>
        <taxon>Aspergillaceae</taxon>
        <taxon>Penicillium</taxon>
    </lineage>
</organism>
<feature type="transmembrane region" description="Helical" evidence="6">
    <location>
        <begin position="190"/>
        <end position="213"/>
    </location>
</feature>
<dbReference type="Pfam" id="PF07690">
    <property type="entry name" value="MFS_1"/>
    <property type="match status" value="2"/>
</dbReference>
<dbReference type="FunFam" id="1.20.1250.20:FF:000196">
    <property type="entry name" value="MFS toxin efflux pump (AflT)"/>
    <property type="match status" value="1"/>
</dbReference>
<dbReference type="InterPro" id="IPR020846">
    <property type="entry name" value="MFS_dom"/>
</dbReference>
<feature type="transmembrane region" description="Helical" evidence="6">
    <location>
        <begin position="367"/>
        <end position="385"/>
    </location>
</feature>
<feature type="domain" description="Major facilitator superfamily (MFS) profile" evidence="7">
    <location>
        <begin position="64"/>
        <end position="512"/>
    </location>
</feature>
<dbReference type="GO" id="GO:0005886">
    <property type="term" value="C:plasma membrane"/>
    <property type="evidence" value="ECO:0007669"/>
    <property type="project" value="TreeGrafter"/>
</dbReference>
<accession>A0AAD6HQQ2</accession>
<dbReference type="PANTHER" id="PTHR23501">
    <property type="entry name" value="MAJOR FACILITATOR SUPERFAMILY"/>
    <property type="match status" value="1"/>
</dbReference>
<feature type="transmembrane region" description="Helical" evidence="6">
    <location>
        <begin position="61"/>
        <end position="87"/>
    </location>
</feature>
<dbReference type="PROSITE" id="PS50850">
    <property type="entry name" value="MFS"/>
    <property type="match status" value="1"/>
</dbReference>
<evidence type="ECO:0000256" key="3">
    <source>
        <dbReference type="ARBA" id="ARBA00022989"/>
    </source>
</evidence>
<comment type="subcellular location">
    <subcellularLocation>
        <location evidence="1">Membrane</location>
        <topology evidence="1">Multi-pass membrane protein</topology>
    </subcellularLocation>
</comment>
<feature type="transmembrane region" description="Helical" evidence="6">
    <location>
        <begin position="392"/>
        <end position="411"/>
    </location>
</feature>
<protein>
    <recommendedName>
        <fullName evidence="7">Major facilitator superfamily (MFS) profile domain-containing protein</fullName>
    </recommendedName>
</protein>
<dbReference type="CDD" id="cd17502">
    <property type="entry name" value="MFS_Azr1_MDR_like"/>
    <property type="match status" value="1"/>
</dbReference>